<comment type="similarity">
    <text evidence="1">Belongs to the UPF0065 (bug) family.</text>
</comment>
<dbReference type="PANTHER" id="PTHR42928:SF5">
    <property type="entry name" value="BLR1237 PROTEIN"/>
    <property type="match status" value="1"/>
</dbReference>
<evidence type="ECO:0000313" key="4">
    <source>
        <dbReference type="Proteomes" id="UP000244817"/>
    </source>
</evidence>
<comment type="caution">
    <text evidence="3">The sequence shown here is derived from an EMBL/GenBank/DDBJ whole genome shotgun (WGS) entry which is preliminary data.</text>
</comment>
<dbReference type="Gene3D" id="3.40.190.10">
    <property type="entry name" value="Periplasmic binding protein-like II"/>
    <property type="match status" value="1"/>
</dbReference>
<evidence type="ECO:0000256" key="2">
    <source>
        <dbReference type="SAM" id="SignalP"/>
    </source>
</evidence>
<dbReference type="CDD" id="cd07012">
    <property type="entry name" value="PBP2_Bug_TTT"/>
    <property type="match status" value="1"/>
</dbReference>
<dbReference type="OrthoDB" id="9780943at2"/>
<organism evidence="3 4">
    <name type="scientific">Thalassorhabdomicrobium marinisediminis</name>
    <dbReference type="NCBI Taxonomy" id="2170577"/>
    <lineage>
        <taxon>Bacteria</taxon>
        <taxon>Pseudomonadati</taxon>
        <taxon>Pseudomonadota</taxon>
        <taxon>Alphaproteobacteria</taxon>
        <taxon>Rhodobacterales</taxon>
        <taxon>Paracoccaceae</taxon>
        <taxon>Thalassorhabdomicrobium</taxon>
    </lineage>
</organism>
<accession>A0A2T7FZC8</accession>
<proteinExistence type="inferred from homology"/>
<dbReference type="EMBL" id="QCYG01000002">
    <property type="protein sequence ID" value="PVA07520.1"/>
    <property type="molecule type" value="Genomic_DNA"/>
</dbReference>
<dbReference type="SUPFAM" id="SSF53850">
    <property type="entry name" value="Periplasmic binding protein-like II"/>
    <property type="match status" value="1"/>
</dbReference>
<dbReference type="PANTHER" id="PTHR42928">
    <property type="entry name" value="TRICARBOXYLATE-BINDING PROTEIN"/>
    <property type="match status" value="1"/>
</dbReference>
<keyword evidence="2" id="KW-0732">Signal</keyword>
<dbReference type="InterPro" id="IPR005064">
    <property type="entry name" value="BUG"/>
</dbReference>
<dbReference type="Pfam" id="PF03401">
    <property type="entry name" value="TctC"/>
    <property type="match status" value="1"/>
</dbReference>
<protein>
    <submittedName>
        <fullName evidence="3">Tripartite tricarboxylate transporter substrate-binding protein</fullName>
    </submittedName>
</protein>
<gene>
    <name evidence="3" type="ORF">DC363_02485</name>
</gene>
<dbReference type="Proteomes" id="UP000244817">
    <property type="component" value="Unassembled WGS sequence"/>
</dbReference>
<dbReference type="InterPro" id="IPR042100">
    <property type="entry name" value="Bug_dom1"/>
</dbReference>
<evidence type="ECO:0000256" key="1">
    <source>
        <dbReference type="ARBA" id="ARBA00006987"/>
    </source>
</evidence>
<reference evidence="3 4" key="1">
    <citation type="submission" date="2018-04" db="EMBL/GenBank/DDBJ databases">
        <title>Pelagivirga bohaiensis gen. nov., sp. nov., a bacterium isolated from the Bohai Sea.</title>
        <authorList>
            <person name="Ji X."/>
        </authorList>
    </citation>
    <scope>NUCLEOTIDE SEQUENCE [LARGE SCALE GENOMIC DNA]</scope>
    <source>
        <strain evidence="3 4">BH-SD16</strain>
    </source>
</reference>
<dbReference type="RefSeq" id="WP_108639562.1">
    <property type="nucleotide sequence ID" value="NZ_QCYG01000002.1"/>
</dbReference>
<name>A0A2T7FZC8_9RHOB</name>
<dbReference type="AlphaFoldDB" id="A0A2T7FZC8"/>
<evidence type="ECO:0000313" key="3">
    <source>
        <dbReference type="EMBL" id="PVA07520.1"/>
    </source>
</evidence>
<feature type="signal peptide" evidence="2">
    <location>
        <begin position="1"/>
        <end position="22"/>
    </location>
</feature>
<sequence length="316" mass="33756">MNIFRTAMFASAAALVASAALAEYPERDIELLVGFSAGGGTDVMARTLEPFLEKYIGDGANVVIKNIPGASGQIAVTQVAEAEPDGYTIGTYNLPGVMARTLDREADYTADSFTYLANVVNDPNVIVTPQSSSITSMAQLIEEAEADPGAITMGISGLGGDDHFMFIALEDATATDFTLVPFGSSAPTRTAIMGGHVAAGILNVSEIAGFEESIRVLAIASEESSEYAPDVPTLKSEGIDVVNGSLRGFVAPEGLSEEVEQKLMDAFRQTFDDPEFQQAMRDTSNPTRLSLGEDFRMLNNAQLEFAKRVWETSPWK</sequence>
<feature type="chain" id="PRO_5015446445" evidence="2">
    <location>
        <begin position="23"/>
        <end position="316"/>
    </location>
</feature>
<dbReference type="Gene3D" id="3.40.190.150">
    <property type="entry name" value="Bordetella uptake gene, domain 1"/>
    <property type="match status" value="1"/>
</dbReference>
<dbReference type="PIRSF" id="PIRSF017082">
    <property type="entry name" value="YflP"/>
    <property type="match status" value="1"/>
</dbReference>
<keyword evidence="4" id="KW-1185">Reference proteome</keyword>